<feature type="non-terminal residue" evidence="2">
    <location>
        <position position="1"/>
    </location>
</feature>
<dbReference type="OrthoDB" id="3537171at2759"/>
<accession>A0A8T9BM70</accession>
<dbReference type="EMBL" id="QGMF01000024">
    <property type="protein sequence ID" value="TVY21194.1"/>
    <property type="molecule type" value="Genomic_DNA"/>
</dbReference>
<evidence type="ECO:0000313" key="2">
    <source>
        <dbReference type="EMBL" id="TVY21194.1"/>
    </source>
</evidence>
<comment type="caution">
    <text evidence="2">The sequence shown here is derived from an EMBL/GenBank/DDBJ whole genome shotgun (WGS) entry which is preliminary data.</text>
</comment>
<protein>
    <submittedName>
        <fullName evidence="2">Uncharacterized protein</fullName>
    </submittedName>
</protein>
<reference evidence="2 3" key="1">
    <citation type="submission" date="2018-05" db="EMBL/GenBank/DDBJ databases">
        <title>Whole genome sequencing for identification of molecular markers to develop diagnostic detection tools for the regulated plant pathogen Lachnellula willkommii.</title>
        <authorList>
            <person name="Giroux E."/>
            <person name="Bilodeau G."/>
        </authorList>
    </citation>
    <scope>NUCLEOTIDE SEQUENCE [LARGE SCALE GENOMIC DNA]</scope>
    <source>
        <strain evidence="2 3">CBS 203.66</strain>
    </source>
</reference>
<evidence type="ECO:0000313" key="3">
    <source>
        <dbReference type="Proteomes" id="UP000469559"/>
    </source>
</evidence>
<evidence type="ECO:0000256" key="1">
    <source>
        <dbReference type="SAM" id="MobiDB-lite"/>
    </source>
</evidence>
<gene>
    <name evidence="2" type="ORF">LARI1_G001511</name>
</gene>
<dbReference type="PANTHER" id="PTHR37048:SF2">
    <property type="entry name" value="QUESTIONABLE PROTEIN"/>
    <property type="match status" value="1"/>
</dbReference>
<feature type="region of interest" description="Disordered" evidence="1">
    <location>
        <begin position="196"/>
        <end position="228"/>
    </location>
</feature>
<organism evidence="2 3">
    <name type="scientific">Lachnellula arida</name>
    <dbReference type="NCBI Taxonomy" id="1316785"/>
    <lineage>
        <taxon>Eukaryota</taxon>
        <taxon>Fungi</taxon>
        <taxon>Dikarya</taxon>
        <taxon>Ascomycota</taxon>
        <taxon>Pezizomycotina</taxon>
        <taxon>Leotiomycetes</taxon>
        <taxon>Helotiales</taxon>
        <taxon>Lachnaceae</taxon>
        <taxon>Lachnellula</taxon>
    </lineage>
</organism>
<name>A0A8T9BM70_9HELO</name>
<keyword evidence="3" id="KW-1185">Reference proteome</keyword>
<proteinExistence type="predicted"/>
<feature type="compositionally biased region" description="Basic and acidic residues" evidence="1">
    <location>
        <begin position="214"/>
        <end position="226"/>
    </location>
</feature>
<dbReference type="AlphaFoldDB" id="A0A8T9BM70"/>
<dbReference type="Proteomes" id="UP000469559">
    <property type="component" value="Unassembled WGS sequence"/>
</dbReference>
<dbReference type="PANTHER" id="PTHR37048">
    <property type="entry name" value="QUESTIONABLE PROTEIN"/>
    <property type="match status" value="1"/>
</dbReference>
<sequence length="254" mass="27170">MPAPHKPAATATMTNFRLVAEAEAPRVLAGTIMFLPPRDKIPKGAWTDPELLDGAFNHPVAIVSCPQPKEIQHTSHVEIAIMTSFHGSTVKAHLASKGIHTASGTLAAERSGHLRVVTASKPHAKDVLKLRDGKGMKRDSCYVGIRRTYGVELRVLALYGFGREEVDAYRLTAHATRKLVESVRVRAKGKGMGMGKVKVKIGKGGGEGEGEGEGEGKKKGGKEKKLVGSVKVRVKRVKSVKGGGEKKGSTKKEV</sequence>